<dbReference type="PROSITE" id="PS50092">
    <property type="entry name" value="TSP1"/>
    <property type="match status" value="2"/>
</dbReference>
<dbReference type="InterPro" id="IPR037579">
    <property type="entry name" value="FIB_ANG-like"/>
</dbReference>
<dbReference type="Gene3D" id="3.90.215.10">
    <property type="entry name" value="Gamma Fibrinogen, chain A, domain 1"/>
    <property type="match status" value="1"/>
</dbReference>
<dbReference type="SUPFAM" id="SSF82895">
    <property type="entry name" value="TSP-1 type 1 repeat"/>
    <property type="match status" value="2"/>
</dbReference>
<evidence type="ECO:0000256" key="5">
    <source>
        <dbReference type="ARBA" id="ARBA00023157"/>
    </source>
</evidence>
<dbReference type="PROSITE" id="PS51406">
    <property type="entry name" value="FIBRINOGEN_C_2"/>
    <property type="match status" value="1"/>
</dbReference>
<dbReference type="SUPFAM" id="SSF57302">
    <property type="entry name" value="Snake toxin-like"/>
    <property type="match status" value="1"/>
</dbReference>
<dbReference type="EMBL" id="JAIWYP010000009">
    <property type="protein sequence ID" value="KAH3772075.1"/>
    <property type="molecule type" value="Genomic_DNA"/>
</dbReference>
<proteinExistence type="predicted"/>
<feature type="signal peptide" evidence="7">
    <location>
        <begin position="1"/>
        <end position="18"/>
    </location>
</feature>
<dbReference type="Gene3D" id="2.20.100.10">
    <property type="entry name" value="Thrombospondin type-1 (TSP1) repeat"/>
    <property type="match status" value="2"/>
</dbReference>
<reference evidence="9" key="2">
    <citation type="submission" date="2020-11" db="EMBL/GenBank/DDBJ databases">
        <authorList>
            <person name="McCartney M.A."/>
            <person name="Auch B."/>
            <person name="Kono T."/>
            <person name="Mallez S."/>
            <person name="Becker A."/>
            <person name="Gohl D.M."/>
            <person name="Silverstein K.A.T."/>
            <person name="Koren S."/>
            <person name="Bechman K.B."/>
            <person name="Herman A."/>
            <person name="Abrahante J.E."/>
            <person name="Garbe J."/>
        </authorList>
    </citation>
    <scope>NUCLEOTIDE SEQUENCE</scope>
    <source>
        <strain evidence="9">Duluth1</strain>
        <tissue evidence="9">Whole animal</tissue>
    </source>
</reference>
<dbReference type="NCBIfam" id="NF040941">
    <property type="entry name" value="GGGWT_bact"/>
    <property type="match status" value="1"/>
</dbReference>
<dbReference type="SMART" id="SM00186">
    <property type="entry name" value="FBG"/>
    <property type="match status" value="1"/>
</dbReference>
<dbReference type="PANTHER" id="PTHR47221">
    <property type="entry name" value="FIBRINOGEN ALPHA CHAIN"/>
    <property type="match status" value="1"/>
</dbReference>
<reference evidence="9" key="1">
    <citation type="journal article" date="2019" name="bioRxiv">
        <title>The Genome of the Zebra Mussel, Dreissena polymorpha: A Resource for Invasive Species Research.</title>
        <authorList>
            <person name="McCartney M.A."/>
            <person name="Auch B."/>
            <person name="Kono T."/>
            <person name="Mallez S."/>
            <person name="Zhang Y."/>
            <person name="Obille A."/>
            <person name="Becker A."/>
            <person name="Abrahante J.E."/>
            <person name="Garbe J."/>
            <person name="Badalamenti J.P."/>
            <person name="Herman A."/>
            <person name="Mangelson H."/>
            <person name="Liachko I."/>
            <person name="Sullivan S."/>
            <person name="Sone E.D."/>
            <person name="Koren S."/>
            <person name="Silverstein K.A.T."/>
            <person name="Beckman K.B."/>
            <person name="Gohl D.M."/>
        </authorList>
    </citation>
    <scope>NUCLEOTIDE SEQUENCE</scope>
    <source>
        <strain evidence="9">Duluth1</strain>
        <tissue evidence="9">Whole animal</tissue>
    </source>
</reference>
<comment type="subcellular location">
    <subcellularLocation>
        <location evidence="1">Secreted</location>
    </subcellularLocation>
</comment>
<dbReference type="InterPro" id="IPR002181">
    <property type="entry name" value="Fibrinogen_a/b/g_C_dom"/>
</dbReference>
<dbReference type="SUPFAM" id="SSF56496">
    <property type="entry name" value="Fibrinogen C-terminal domain-like"/>
    <property type="match status" value="1"/>
</dbReference>
<dbReference type="Pfam" id="PF00090">
    <property type="entry name" value="TSP_1"/>
    <property type="match status" value="1"/>
</dbReference>
<dbReference type="InterPro" id="IPR000884">
    <property type="entry name" value="TSP1_rpt"/>
</dbReference>
<dbReference type="GO" id="GO:0005576">
    <property type="term" value="C:extracellular region"/>
    <property type="evidence" value="ECO:0007669"/>
    <property type="project" value="UniProtKB-SubCell"/>
</dbReference>
<gene>
    <name evidence="9" type="ORF">DPMN_173409</name>
</gene>
<keyword evidence="5" id="KW-1015">Disulfide bond</keyword>
<keyword evidence="10" id="KW-1185">Reference proteome</keyword>
<keyword evidence="3 7" id="KW-0732">Signal</keyword>
<evidence type="ECO:0000256" key="3">
    <source>
        <dbReference type="ARBA" id="ARBA00022729"/>
    </source>
</evidence>
<organism evidence="9 10">
    <name type="scientific">Dreissena polymorpha</name>
    <name type="common">Zebra mussel</name>
    <name type="synonym">Mytilus polymorpha</name>
    <dbReference type="NCBI Taxonomy" id="45954"/>
    <lineage>
        <taxon>Eukaryota</taxon>
        <taxon>Metazoa</taxon>
        <taxon>Spiralia</taxon>
        <taxon>Lophotrochozoa</taxon>
        <taxon>Mollusca</taxon>
        <taxon>Bivalvia</taxon>
        <taxon>Autobranchia</taxon>
        <taxon>Heteroconchia</taxon>
        <taxon>Euheterodonta</taxon>
        <taxon>Imparidentia</taxon>
        <taxon>Neoheterodontei</taxon>
        <taxon>Myida</taxon>
        <taxon>Dreissenoidea</taxon>
        <taxon>Dreissenidae</taxon>
        <taxon>Dreissena</taxon>
    </lineage>
</organism>
<evidence type="ECO:0000256" key="2">
    <source>
        <dbReference type="ARBA" id="ARBA00022525"/>
    </source>
</evidence>
<keyword evidence="4" id="KW-0175">Coiled coil</keyword>
<dbReference type="OrthoDB" id="446173at2759"/>
<dbReference type="PANTHER" id="PTHR47221:SF6">
    <property type="entry name" value="FIBRINOGEN ALPHA CHAIN"/>
    <property type="match status" value="1"/>
</dbReference>
<dbReference type="PRINTS" id="PR01705">
    <property type="entry name" value="TSP1REPEAT"/>
</dbReference>
<feature type="domain" description="Fibrinogen C-terminal" evidence="8">
    <location>
        <begin position="298"/>
        <end position="518"/>
    </location>
</feature>
<evidence type="ECO:0000313" key="10">
    <source>
        <dbReference type="Proteomes" id="UP000828390"/>
    </source>
</evidence>
<name>A0A9D4E420_DREPO</name>
<comment type="caution">
    <text evidence="9">The sequence shown here is derived from an EMBL/GenBank/DDBJ whole genome shotgun (WGS) entry which is preliminary data.</text>
</comment>
<evidence type="ECO:0000256" key="7">
    <source>
        <dbReference type="SAM" id="SignalP"/>
    </source>
</evidence>
<dbReference type="InterPro" id="IPR045860">
    <property type="entry name" value="Snake_toxin-like_sf"/>
</dbReference>
<evidence type="ECO:0000256" key="1">
    <source>
        <dbReference type="ARBA" id="ARBA00004613"/>
    </source>
</evidence>
<keyword evidence="2" id="KW-0964">Secreted</keyword>
<dbReference type="InterPro" id="IPR014716">
    <property type="entry name" value="Fibrinogen_a/b/g_C_1"/>
</dbReference>
<feature type="chain" id="PRO_5039313763" description="Fibrinogen C-terminal domain-containing protein" evidence="7">
    <location>
        <begin position="19"/>
        <end position="520"/>
    </location>
</feature>
<dbReference type="Pfam" id="PF00147">
    <property type="entry name" value="Fibrinogen_C"/>
    <property type="match status" value="1"/>
</dbReference>
<dbReference type="Proteomes" id="UP000828390">
    <property type="component" value="Unassembled WGS sequence"/>
</dbReference>
<protein>
    <recommendedName>
        <fullName evidence="8">Fibrinogen C-terminal domain-containing protein</fullName>
    </recommendedName>
</protein>
<dbReference type="InterPro" id="IPR036383">
    <property type="entry name" value="TSP1_rpt_sf"/>
</dbReference>
<evidence type="ECO:0000256" key="4">
    <source>
        <dbReference type="ARBA" id="ARBA00023054"/>
    </source>
</evidence>
<dbReference type="InterPro" id="IPR036056">
    <property type="entry name" value="Fibrinogen-like_C"/>
</dbReference>
<evidence type="ECO:0000259" key="8">
    <source>
        <dbReference type="PROSITE" id="PS51406"/>
    </source>
</evidence>
<keyword evidence="6" id="KW-0325">Glycoprotein</keyword>
<evidence type="ECO:0000256" key="6">
    <source>
        <dbReference type="ARBA" id="ARBA00023180"/>
    </source>
</evidence>
<sequence>MRWLIAVSWLFYAQKVEALTCLTCDNVEQPRHCTTVMTCPDNDVCFVERKINSFGEEGYALGCMRDNVCRNITSTSSTSQCSQCCNKDLCNHEGCGKPGYPDSRGPVCYNCIEAVSDGRCHHIDLCRRGEVCSVSGKGMFGTTVFASKCLLQEICGTRQIPNLDIIGKRGYKTSSNSRSFDVHDCFQCCSGDLCNKNCHNSVDGQWGDWNPWSACTNCNQTRNRQCNNPPPEYGGKTCVGNSQQTQECGMCPVDGQWGEWIPSSACTKCNQTMSRQCNSPAPERGGKGCIGNPSQTQECGVCLAKDCSDLQRIDSTLHSGVYTITTPLSHTKVQVFCDMETDGGGWTIFQRRFNGSVDFYRNFSDYENEFGHAAGEYWLGLKYIYEITSHRSLQLRVNISRYDGRTGYDVYGNFSLRQGTNYTLNLGERLMSQGVDTRYTFLINGAVGRDFSTYDHDVDLYPEANCAAIVKGGWWYSACFYYMNLNGLYSPETDDQTTMSYDSNVGLESSTIMFKDMVKK</sequence>
<dbReference type="SMART" id="SM00209">
    <property type="entry name" value="TSP1"/>
    <property type="match status" value="2"/>
</dbReference>
<dbReference type="AlphaFoldDB" id="A0A9D4E420"/>
<evidence type="ECO:0000313" key="9">
    <source>
        <dbReference type="EMBL" id="KAH3772075.1"/>
    </source>
</evidence>
<accession>A0A9D4E420</accession>